<dbReference type="InterPro" id="IPR001310">
    <property type="entry name" value="Histidine_triad_HIT"/>
</dbReference>
<evidence type="ECO:0000313" key="4">
    <source>
        <dbReference type="Proteomes" id="UP001519306"/>
    </source>
</evidence>
<dbReference type="SUPFAM" id="SSF54197">
    <property type="entry name" value="HIT-like"/>
    <property type="match status" value="1"/>
</dbReference>
<evidence type="ECO:0000259" key="2">
    <source>
        <dbReference type="PROSITE" id="PS51084"/>
    </source>
</evidence>
<dbReference type="EMBL" id="JAGGLJ010000002">
    <property type="protein sequence ID" value="MBP2024787.1"/>
    <property type="molecule type" value="Genomic_DNA"/>
</dbReference>
<dbReference type="PROSITE" id="PS51084">
    <property type="entry name" value="HIT_2"/>
    <property type="match status" value="1"/>
</dbReference>
<feature type="domain" description="HIT" evidence="2">
    <location>
        <begin position="5"/>
        <end position="113"/>
    </location>
</feature>
<dbReference type="RefSeq" id="WP_210060095.1">
    <property type="nucleotide sequence ID" value="NZ_JAGGLJ010000002.1"/>
</dbReference>
<dbReference type="InterPro" id="IPR036265">
    <property type="entry name" value="HIT-like_sf"/>
</dbReference>
<dbReference type="Gene3D" id="3.30.428.10">
    <property type="entry name" value="HIT-like"/>
    <property type="match status" value="1"/>
</dbReference>
<keyword evidence="4" id="KW-1185">Reference proteome</keyword>
<evidence type="ECO:0000256" key="1">
    <source>
        <dbReference type="PROSITE-ProRule" id="PRU00464"/>
    </source>
</evidence>
<proteinExistence type="predicted"/>
<accession>A0ABS4KAI5</accession>
<dbReference type="PROSITE" id="PS00892">
    <property type="entry name" value="HIT_1"/>
    <property type="match status" value="1"/>
</dbReference>
<gene>
    <name evidence="3" type="ORF">J2Z71_000303</name>
</gene>
<name>A0ABS4KAI5_9FIRM</name>
<sequence length="113" mass="12694">MEDCLFCKIINGQIPSDCVYEDELVYAFNDIDAQAPVHFLIVPKEHIESADDLTKDNKDLIGHIYLVAQKLAKEKGLTNGYRIVNNCKDDGGQTVNHIHFHVLGGRSMQWPPG</sequence>
<dbReference type="InterPro" id="IPR011146">
    <property type="entry name" value="HIT-like"/>
</dbReference>
<dbReference type="InterPro" id="IPR019808">
    <property type="entry name" value="Histidine_triad_CS"/>
</dbReference>
<dbReference type="PANTHER" id="PTHR23089">
    <property type="entry name" value="HISTIDINE TRIAD HIT PROTEIN"/>
    <property type="match status" value="1"/>
</dbReference>
<dbReference type="Proteomes" id="UP001519306">
    <property type="component" value="Unassembled WGS sequence"/>
</dbReference>
<comment type="caution">
    <text evidence="3">The sequence shown here is derived from an EMBL/GenBank/DDBJ whole genome shotgun (WGS) entry which is preliminary data.</text>
</comment>
<feature type="short sequence motif" description="Histidine triad motif" evidence="1">
    <location>
        <begin position="97"/>
        <end position="101"/>
    </location>
</feature>
<dbReference type="Pfam" id="PF01230">
    <property type="entry name" value="HIT"/>
    <property type="match status" value="1"/>
</dbReference>
<evidence type="ECO:0000313" key="3">
    <source>
        <dbReference type="EMBL" id="MBP2024787.1"/>
    </source>
</evidence>
<organism evidence="3 4">
    <name type="scientific">Peptoniphilus stercorisuis</name>
    <dbReference type="NCBI Taxonomy" id="1436965"/>
    <lineage>
        <taxon>Bacteria</taxon>
        <taxon>Bacillati</taxon>
        <taxon>Bacillota</taxon>
        <taxon>Tissierellia</taxon>
        <taxon>Tissierellales</taxon>
        <taxon>Peptoniphilaceae</taxon>
        <taxon>Peptoniphilus</taxon>
    </lineage>
</organism>
<protein>
    <submittedName>
        <fullName evidence="3">Histidine triad (HIT) family protein</fullName>
    </submittedName>
</protein>
<dbReference type="PRINTS" id="PR00332">
    <property type="entry name" value="HISTRIAD"/>
</dbReference>
<reference evidence="3 4" key="1">
    <citation type="submission" date="2021-03" db="EMBL/GenBank/DDBJ databases">
        <title>Genomic Encyclopedia of Type Strains, Phase IV (KMG-IV): sequencing the most valuable type-strain genomes for metagenomic binning, comparative biology and taxonomic classification.</title>
        <authorList>
            <person name="Goeker M."/>
        </authorList>
    </citation>
    <scope>NUCLEOTIDE SEQUENCE [LARGE SCALE GENOMIC DNA]</scope>
    <source>
        <strain evidence="3 4">DSM 27563</strain>
    </source>
</reference>
<dbReference type="CDD" id="cd01276">
    <property type="entry name" value="PKCI_related"/>
    <property type="match status" value="1"/>
</dbReference>